<dbReference type="Proteomes" id="UP000501891">
    <property type="component" value="Chromosome"/>
</dbReference>
<gene>
    <name evidence="3" type="ORF">HHL28_00585</name>
</gene>
<dbReference type="InterPro" id="IPR029064">
    <property type="entry name" value="Ribosomal_eL30-like_sf"/>
</dbReference>
<dbReference type="SUPFAM" id="SSF55315">
    <property type="entry name" value="L30e-like"/>
    <property type="match status" value="1"/>
</dbReference>
<feature type="compositionally biased region" description="Acidic residues" evidence="1">
    <location>
        <begin position="19"/>
        <end position="29"/>
    </location>
</feature>
<dbReference type="InterPro" id="IPR007393">
    <property type="entry name" value="YlxR_dom"/>
</dbReference>
<dbReference type="InterPro" id="IPR035931">
    <property type="entry name" value="YlxR-like_sf"/>
</dbReference>
<evidence type="ECO:0000313" key="4">
    <source>
        <dbReference type="Proteomes" id="UP000501891"/>
    </source>
</evidence>
<sequence length="247" mass="26071">MAPDPSTPPPGPPLLPEVLEPEAMADEPESPAGKRSPLRRCVASGRVQEKDRMVRFVISPEGTVVPDVEETLPGRGLWLTADPAMVEKALSKGLFSKAARRAVKADPGLLAMVRQLVRRRALELVGLARKGGGAIAGFEKVQASLRSGLMGRPGAGAKPVGIWLEARDGSADGRSKLRPLALARQVPLVDRFDRAELGPALGREDAVHAVLAAGPLAQRLLREVERMAALEGMGPVAQGPDEGSDFG</sequence>
<proteinExistence type="predicted"/>
<dbReference type="KEGG" id="acru:HHL28_00585"/>
<protein>
    <submittedName>
        <fullName evidence="3">RNA-binding protein</fullName>
    </submittedName>
</protein>
<dbReference type="SUPFAM" id="SSF64376">
    <property type="entry name" value="YlxR-like"/>
    <property type="match status" value="1"/>
</dbReference>
<name>A0A858R347_9PROT</name>
<dbReference type="NCBIfam" id="NF006622">
    <property type="entry name" value="PRK09190.1"/>
    <property type="match status" value="1"/>
</dbReference>
<dbReference type="Pfam" id="PF04296">
    <property type="entry name" value="YlxR"/>
    <property type="match status" value="1"/>
</dbReference>
<keyword evidence="4" id="KW-1185">Reference proteome</keyword>
<feature type="domain" description="YlxR" evidence="2">
    <location>
        <begin position="39"/>
        <end position="104"/>
    </location>
</feature>
<feature type="compositionally biased region" description="Pro residues" evidence="1">
    <location>
        <begin position="1"/>
        <end position="15"/>
    </location>
</feature>
<evidence type="ECO:0000256" key="1">
    <source>
        <dbReference type="SAM" id="MobiDB-lite"/>
    </source>
</evidence>
<accession>A0A858R347</accession>
<feature type="region of interest" description="Disordered" evidence="1">
    <location>
        <begin position="1"/>
        <end position="38"/>
    </location>
</feature>
<dbReference type="InterPro" id="IPR037465">
    <property type="entry name" value="YlxR"/>
</dbReference>
<dbReference type="PANTHER" id="PTHR34215:SF1">
    <property type="entry name" value="YLXR DOMAIN-CONTAINING PROTEIN"/>
    <property type="match status" value="1"/>
</dbReference>
<dbReference type="AlphaFoldDB" id="A0A858R347"/>
<reference evidence="3" key="1">
    <citation type="submission" date="2020-04" db="EMBL/GenBank/DDBJ databases">
        <title>A desert anoxygenic phototrophic bacterium fixes CO2 using RubisCO under aerobic conditions.</title>
        <authorList>
            <person name="Tang K."/>
        </authorList>
    </citation>
    <scope>NUCLEOTIDE SEQUENCE [LARGE SCALE GENOMIC DNA]</scope>
    <source>
        <strain evidence="3">MIMtkB3</strain>
    </source>
</reference>
<dbReference type="Gene3D" id="3.30.1330.30">
    <property type="match status" value="1"/>
</dbReference>
<organism evidence="3 4">
    <name type="scientific">Aerophototrophica crusticola</name>
    <dbReference type="NCBI Taxonomy" id="1709002"/>
    <lineage>
        <taxon>Bacteria</taxon>
        <taxon>Pseudomonadati</taxon>
        <taxon>Pseudomonadota</taxon>
        <taxon>Alphaproteobacteria</taxon>
        <taxon>Rhodospirillales</taxon>
        <taxon>Rhodospirillaceae</taxon>
        <taxon>Aerophototrophica</taxon>
    </lineage>
</organism>
<dbReference type="EMBL" id="CP051775">
    <property type="protein sequence ID" value="QJE71808.1"/>
    <property type="molecule type" value="Genomic_DNA"/>
</dbReference>
<dbReference type="Gene3D" id="3.30.1230.10">
    <property type="entry name" value="YlxR-like"/>
    <property type="match status" value="1"/>
</dbReference>
<evidence type="ECO:0000313" key="3">
    <source>
        <dbReference type="EMBL" id="QJE71808.1"/>
    </source>
</evidence>
<evidence type="ECO:0000259" key="2">
    <source>
        <dbReference type="Pfam" id="PF04296"/>
    </source>
</evidence>
<dbReference type="PANTHER" id="PTHR34215">
    <property type="entry name" value="BLL0784 PROTEIN"/>
    <property type="match status" value="1"/>
</dbReference>